<dbReference type="InterPro" id="IPR000873">
    <property type="entry name" value="AMP-dep_synth/lig_dom"/>
</dbReference>
<dbReference type="Gene3D" id="3.40.50.12780">
    <property type="entry name" value="N-terminal domain of ligase-like"/>
    <property type="match status" value="1"/>
</dbReference>
<evidence type="ECO:0000259" key="3">
    <source>
        <dbReference type="Pfam" id="PF00501"/>
    </source>
</evidence>
<dbReference type="Proteomes" id="UP000244855">
    <property type="component" value="Unassembled WGS sequence"/>
</dbReference>
<sequence>MPHQTRLVVTQIDEYAQTDPSRVWAAIPIDDDDLSKGFKDVTYTDFANAVGHACAWLEATLPPSQTPFETIAYAGVKDVRYPILAVAAAKIERKLLLLSPFASIDAQAHLIQASECKVFLHGEHNAAMVQQVLAKAAPAQCSDIVIPPLSDLLFKEEVVSYKFKKSPDEAKDDPWLIFHTSGTTGLPKLITYTHVMMASFNEAALMPDAKDETMLDHFANRRWYTPLPSLHFVGMTVSFQFPIFTGGVVVIGPGGTGPTTPSLAREVMIRGKVQGSVLPPVLIDALCASPEGLACLRAQDYIYFAGAPLSRDTAAKLNPHVPVKPAMGSTEAGAYFLRISGDEDWEYYSFRPGMGMKLQPTSSGDLYEAVFVREKGLEAWQQVFKIYPELQEFRTKDLFSRHLSRPDAWKYVGRADDLIVFSHGEDLYATGVEEEIVKAHKDISGVFVGGQGRAKPFVIVDWENEKTDEERLAELLPIIEKANEKLSDLVKLSKDLVLFTRPEKRLVRTGKGSVSRIGNEEGFREEIDALYKV</sequence>
<keyword evidence="5" id="KW-1185">Reference proteome</keyword>
<feature type="domain" description="AMP-dependent synthetase/ligase" evidence="3">
    <location>
        <begin position="37"/>
        <end position="347"/>
    </location>
</feature>
<proteinExistence type="predicted"/>
<dbReference type="InterPro" id="IPR051414">
    <property type="entry name" value="Adenylate-forming_Reductase"/>
</dbReference>
<dbReference type="STRING" id="97972.A0A2V1DTN0"/>
<dbReference type="PANTHER" id="PTHR43439:SF2">
    <property type="entry name" value="ENZYME, PUTATIVE (JCVI)-RELATED"/>
    <property type="match status" value="1"/>
</dbReference>
<dbReference type="OrthoDB" id="429813at2759"/>
<dbReference type="PANTHER" id="PTHR43439">
    <property type="entry name" value="PHENYLACETATE-COENZYME A LIGASE"/>
    <property type="match status" value="1"/>
</dbReference>
<evidence type="ECO:0000256" key="1">
    <source>
        <dbReference type="ARBA" id="ARBA00022450"/>
    </source>
</evidence>
<protein>
    <submittedName>
        <fullName evidence="4">Putative AMP-binding enzyme</fullName>
    </submittedName>
</protein>
<dbReference type="InterPro" id="IPR042099">
    <property type="entry name" value="ANL_N_sf"/>
</dbReference>
<evidence type="ECO:0000256" key="2">
    <source>
        <dbReference type="ARBA" id="ARBA00022553"/>
    </source>
</evidence>
<accession>A0A2V1DTN0</accession>
<evidence type="ECO:0000313" key="4">
    <source>
        <dbReference type="EMBL" id="PVI01653.1"/>
    </source>
</evidence>
<gene>
    <name evidence="4" type="ORF">DM02DRAFT_717760</name>
</gene>
<dbReference type="EMBL" id="KZ805354">
    <property type="protein sequence ID" value="PVI01653.1"/>
    <property type="molecule type" value="Genomic_DNA"/>
</dbReference>
<dbReference type="InterPro" id="IPR020845">
    <property type="entry name" value="AMP-binding_CS"/>
</dbReference>
<evidence type="ECO:0000313" key="5">
    <source>
        <dbReference type="Proteomes" id="UP000244855"/>
    </source>
</evidence>
<reference evidence="4 5" key="1">
    <citation type="journal article" date="2018" name="Sci. Rep.">
        <title>Comparative genomics provides insights into the lifestyle and reveals functional heterogeneity of dark septate endophytic fungi.</title>
        <authorList>
            <person name="Knapp D.G."/>
            <person name="Nemeth J.B."/>
            <person name="Barry K."/>
            <person name="Hainaut M."/>
            <person name="Henrissat B."/>
            <person name="Johnson J."/>
            <person name="Kuo A."/>
            <person name="Lim J.H.P."/>
            <person name="Lipzen A."/>
            <person name="Nolan M."/>
            <person name="Ohm R.A."/>
            <person name="Tamas L."/>
            <person name="Grigoriev I.V."/>
            <person name="Spatafora J.W."/>
            <person name="Nagy L.G."/>
            <person name="Kovacs G.M."/>
        </authorList>
    </citation>
    <scope>NUCLEOTIDE SEQUENCE [LARGE SCALE GENOMIC DNA]</scope>
    <source>
        <strain evidence="4 5">DSE2036</strain>
    </source>
</reference>
<dbReference type="SUPFAM" id="SSF56801">
    <property type="entry name" value="Acetyl-CoA synthetase-like"/>
    <property type="match status" value="1"/>
</dbReference>
<dbReference type="PROSITE" id="PS00455">
    <property type="entry name" value="AMP_BINDING"/>
    <property type="match status" value="1"/>
</dbReference>
<dbReference type="Pfam" id="PF23562">
    <property type="entry name" value="AMP-binding_C_3"/>
    <property type="match status" value="1"/>
</dbReference>
<dbReference type="Pfam" id="PF00501">
    <property type="entry name" value="AMP-binding"/>
    <property type="match status" value="1"/>
</dbReference>
<keyword evidence="2" id="KW-0597">Phosphoprotein</keyword>
<dbReference type="AlphaFoldDB" id="A0A2V1DTN0"/>
<name>A0A2V1DTN0_9PLEO</name>
<keyword evidence="1" id="KW-0596">Phosphopantetheine</keyword>
<organism evidence="4 5">
    <name type="scientific">Periconia macrospinosa</name>
    <dbReference type="NCBI Taxonomy" id="97972"/>
    <lineage>
        <taxon>Eukaryota</taxon>
        <taxon>Fungi</taxon>
        <taxon>Dikarya</taxon>
        <taxon>Ascomycota</taxon>
        <taxon>Pezizomycotina</taxon>
        <taxon>Dothideomycetes</taxon>
        <taxon>Pleosporomycetidae</taxon>
        <taxon>Pleosporales</taxon>
        <taxon>Massarineae</taxon>
        <taxon>Periconiaceae</taxon>
        <taxon>Periconia</taxon>
    </lineage>
</organism>